<dbReference type="RefSeq" id="WP_117610872.1">
    <property type="nucleotide sequence ID" value="NZ_BAABYV010000001.1"/>
</dbReference>
<reference evidence="1 2" key="1">
    <citation type="submission" date="2018-08" db="EMBL/GenBank/DDBJ databases">
        <title>A genome reference for cultivated species of the human gut microbiota.</title>
        <authorList>
            <person name="Zou Y."/>
            <person name="Xue W."/>
            <person name="Luo G."/>
        </authorList>
    </citation>
    <scope>NUCLEOTIDE SEQUENCE [LARGE SCALE GENOMIC DNA]</scope>
    <source>
        <strain evidence="1 2">AM17-48</strain>
    </source>
</reference>
<protein>
    <submittedName>
        <fullName evidence="1">Uncharacterized protein</fullName>
    </submittedName>
</protein>
<dbReference type="EMBL" id="QRJR01000019">
    <property type="protein sequence ID" value="RHH43100.1"/>
    <property type="molecule type" value="Genomic_DNA"/>
</dbReference>
<comment type="caution">
    <text evidence="1">The sequence shown here is derived from an EMBL/GenBank/DDBJ whole genome shotgun (WGS) entry which is preliminary data.</text>
</comment>
<evidence type="ECO:0000313" key="2">
    <source>
        <dbReference type="Proteomes" id="UP000283329"/>
    </source>
</evidence>
<dbReference type="Proteomes" id="UP000283329">
    <property type="component" value="Unassembled WGS sequence"/>
</dbReference>
<gene>
    <name evidence="1" type="ORF">DW206_17745</name>
</gene>
<name>A0A3A9H7T1_BACOV</name>
<accession>A0A3A9H7T1</accession>
<proteinExistence type="predicted"/>
<evidence type="ECO:0000313" key="1">
    <source>
        <dbReference type="EMBL" id="RHH43100.1"/>
    </source>
</evidence>
<organism evidence="1 2">
    <name type="scientific">Bacteroides ovatus</name>
    <dbReference type="NCBI Taxonomy" id="28116"/>
    <lineage>
        <taxon>Bacteria</taxon>
        <taxon>Pseudomonadati</taxon>
        <taxon>Bacteroidota</taxon>
        <taxon>Bacteroidia</taxon>
        <taxon>Bacteroidales</taxon>
        <taxon>Bacteroidaceae</taxon>
        <taxon>Bacteroides</taxon>
    </lineage>
</organism>
<sequence length="293" mass="33595">MDELTDIYKRIEYLRNNGVKMKEIADRVDMAPSVLSALYSSVLPAYIDLLKTRTPDEALDEALALVNNVSKKRLLNNVGSVRLLLQEMEPDVQSEAENGNSFIKLLGKEAKESVQEVYNYSGMYLSYSLSSSTDSLKIEPYMICASENNEYVKVGMINAYKSVHWGSGIISNHQNSYLMFNERDLLQFALVTIYLQLPHYEFPNMLKGLYLCLDYNHNPIARRIVLVKQSDSTDVNQFLEMEGCLVPRVELTPELEVYYNYTCQEGDYIKTCTVPSPKLDETDLEREKKMLKI</sequence>
<dbReference type="AlphaFoldDB" id="A0A3A9H7T1"/>